<keyword evidence="10 13" id="KW-0472">Membrane</keyword>
<feature type="region of interest" description="Disordered" evidence="16">
    <location>
        <begin position="273"/>
        <end position="317"/>
    </location>
</feature>
<comment type="caution">
    <text evidence="19">The sequence shown here is derived from an EMBL/GenBank/DDBJ whole genome shotgun (WGS) entry which is preliminary data.</text>
</comment>
<evidence type="ECO:0000256" key="9">
    <source>
        <dbReference type="ARBA" id="ARBA00023065"/>
    </source>
</evidence>
<evidence type="ECO:0000313" key="19">
    <source>
        <dbReference type="EMBL" id="GCC16774.1"/>
    </source>
</evidence>
<dbReference type="GO" id="GO:0015271">
    <property type="term" value="F:outward rectifier potassium channel activity"/>
    <property type="evidence" value="ECO:0007669"/>
    <property type="project" value="TreeGrafter"/>
</dbReference>
<evidence type="ECO:0000256" key="17">
    <source>
        <dbReference type="SAM" id="Phobius"/>
    </source>
</evidence>
<feature type="compositionally biased region" description="Polar residues" evidence="16">
    <location>
        <begin position="307"/>
        <end position="317"/>
    </location>
</feature>
<feature type="glycosylation site" description="N-linked (GlcNAc...) asparagine" evidence="14">
    <location>
        <position position="78"/>
    </location>
</feature>
<evidence type="ECO:0000256" key="15">
    <source>
        <dbReference type="RuleBase" id="RU003857"/>
    </source>
</evidence>
<protein>
    <recommendedName>
        <fullName evidence="13">Potassium channel subfamily K member</fullName>
    </recommendedName>
</protein>
<feature type="transmembrane region" description="Helical" evidence="17">
    <location>
        <begin position="6"/>
        <end position="27"/>
    </location>
</feature>
<dbReference type="Gene3D" id="1.10.287.70">
    <property type="match status" value="1"/>
</dbReference>
<feature type="transmembrane region" description="Helical" evidence="17">
    <location>
        <begin position="86"/>
        <end position="105"/>
    </location>
</feature>
<feature type="domain" description="Potassium channel" evidence="18">
    <location>
        <begin position="175"/>
        <end position="252"/>
    </location>
</feature>
<dbReference type="PRINTS" id="PR01586">
    <property type="entry name" value="TWIKCHANNEL"/>
</dbReference>
<evidence type="ECO:0000256" key="12">
    <source>
        <dbReference type="ARBA" id="ARBA00023303"/>
    </source>
</evidence>
<evidence type="ECO:0000256" key="8">
    <source>
        <dbReference type="ARBA" id="ARBA00022989"/>
    </source>
</evidence>
<dbReference type="PANTHER" id="PTHR11003">
    <property type="entry name" value="POTASSIUM CHANNEL, SUBFAMILY K"/>
    <property type="match status" value="1"/>
</dbReference>
<evidence type="ECO:0000256" key="13">
    <source>
        <dbReference type="PIRNR" id="PIRNR038061"/>
    </source>
</evidence>
<comment type="similarity">
    <text evidence="2 15">Belongs to the two pore domain potassium channel (TC 1.A.1.8) family.</text>
</comment>
<name>A0A401RF48_CHIPU</name>
<feature type="transmembrane region" description="Helical" evidence="17">
    <location>
        <begin position="117"/>
        <end position="143"/>
    </location>
</feature>
<evidence type="ECO:0000256" key="2">
    <source>
        <dbReference type="ARBA" id="ARBA00006666"/>
    </source>
</evidence>
<comment type="subcellular location">
    <subcellularLocation>
        <location evidence="1">Membrane</location>
        <topology evidence="1">Multi-pass membrane protein</topology>
    </subcellularLocation>
</comment>
<evidence type="ECO:0000256" key="1">
    <source>
        <dbReference type="ARBA" id="ARBA00004141"/>
    </source>
</evidence>
<keyword evidence="20" id="KW-1185">Reference proteome</keyword>
<keyword evidence="7 13" id="KW-0630">Potassium</keyword>
<evidence type="ECO:0000256" key="5">
    <source>
        <dbReference type="ARBA" id="ARBA00022692"/>
    </source>
</evidence>
<keyword evidence="5 15" id="KW-0812">Transmembrane</keyword>
<keyword evidence="12 15" id="KW-0407">Ion channel</keyword>
<feature type="compositionally biased region" description="Polar residues" evidence="16">
    <location>
        <begin position="279"/>
        <end position="290"/>
    </location>
</feature>
<dbReference type="PANTHER" id="PTHR11003:SF28">
    <property type="entry name" value="POTASSIUM CHANNEL SUBFAMILY K MEMBER 6"/>
    <property type="match status" value="1"/>
</dbReference>
<dbReference type="InterPro" id="IPR005408">
    <property type="entry name" value="2pore_dom_K_chnl_TWIK"/>
</dbReference>
<dbReference type="AlphaFoldDB" id="A0A401RF48"/>
<dbReference type="InterPro" id="IPR013099">
    <property type="entry name" value="K_chnl_dom"/>
</dbReference>
<evidence type="ECO:0000259" key="18">
    <source>
        <dbReference type="Pfam" id="PF07885"/>
    </source>
</evidence>
<dbReference type="InterPro" id="IPR003092">
    <property type="entry name" value="2pore_dom_K_chnl_TASK"/>
</dbReference>
<keyword evidence="6 13" id="KW-0631">Potassium channel</keyword>
<evidence type="ECO:0000256" key="4">
    <source>
        <dbReference type="ARBA" id="ARBA00022538"/>
    </source>
</evidence>
<dbReference type="PIRSF" id="PIRSF038061">
    <property type="entry name" value="K_channel_subfamily_K_type"/>
    <property type="match status" value="1"/>
</dbReference>
<dbReference type="OrthoDB" id="297496at2759"/>
<dbReference type="STRING" id="137246.A0A401RF48"/>
<reference evidence="19 20" key="1">
    <citation type="journal article" date="2018" name="Nat. Ecol. Evol.">
        <title>Shark genomes provide insights into elasmobranch evolution and the origin of vertebrates.</title>
        <authorList>
            <person name="Hara Y"/>
            <person name="Yamaguchi K"/>
            <person name="Onimaru K"/>
            <person name="Kadota M"/>
            <person name="Koyanagi M"/>
            <person name="Keeley SD"/>
            <person name="Tatsumi K"/>
            <person name="Tanaka K"/>
            <person name="Motone F"/>
            <person name="Kageyama Y"/>
            <person name="Nozu R"/>
            <person name="Adachi N"/>
            <person name="Nishimura O"/>
            <person name="Nakagawa R"/>
            <person name="Tanegashima C"/>
            <person name="Kiyatake I"/>
            <person name="Matsumoto R"/>
            <person name="Murakumo K"/>
            <person name="Nishida K"/>
            <person name="Terakita A"/>
            <person name="Kuratani S"/>
            <person name="Sato K"/>
            <person name="Hyodo S Kuraku.S."/>
        </authorList>
    </citation>
    <scope>NUCLEOTIDE SEQUENCE [LARGE SCALE GENOMIC DNA]</scope>
</reference>
<dbReference type="Proteomes" id="UP000287033">
    <property type="component" value="Unassembled WGS sequence"/>
</dbReference>
<keyword evidence="8 17" id="KW-1133">Transmembrane helix</keyword>
<keyword evidence="4 13" id="KW-0633">Potassium transport</keyword>
<dbReference type="OMA" id="PHCDEDI"/>
<dbReference type="GO" id="GO:0030322">
    <property type="term" value="P:stabilization of membrane potential"/>
    <property type="evidence" value="ECO:0007669"/>
    <property type="project" value="TreeGrafter"/>
</dbReference>
<proteinExistence type="inferred from homology"/>
<accession>A0A401RF48</accession>
<evidence type="ECO:0000256" key="7">
    <source>
        <dbReference type="ARBA" id="ARBA00022958"/>
    </source>
</evidence>
<evidence type="ECO:0000256" key="6">
    <source>
        <dbReference type="ARBA" id="ARBA00022826"/>
    </source>
</evidence>
<keyword evidence="9 13" id="KW-0406">Ion transport</keyword>
<evidence type="ECO:0000256" key="10">
    <source>
        <dbReference type="ARBA" id="ARBA00023136"/>
    </source>
</evidence>
<evidence type="ECO:0000256" key="11">
    <source>
        <dbReference type="ARBA" id="ARBA00023180"/>
    </source>
</evidence>
<feature type="domain" description="Potassium channel" evidence="18">
    <location>
        <begin position="81"/>
        <end position="138"/>
    </location>
</feature>
<dbReference type="GO" id="GO:0005886">
    <property type="term" value="C:plasma membrane"/>
    <property type="evidence" value="ECO:0007669"/>
    <property type="project" value="TreeGrafter"/>
</dbReference>
<evidence type="ECO:0000256" key="3">
    <source>
        <dbReference type="ARBA" id="ARBA00022448"/>
    </source>
</evidence>
<dbReference type="Pfam" id="PF07885">
    <property type="entry name" value="Ion_trans_2"/>
    <property type="match status" value="2"/>
</dbReference>
<feature type="transmembrane region" description="Helical" evidence="17">
    <location>
        <begin position="197"/>
        <end position="214"/>
    </location>
</feature>
<sequence length="317" mass="35349">MAKWGCLWVVLFYLCYLLLGAVIVSLIERPYESSLRNQLRSLKFGLLNDTPCLAVSDLEDFLVRVLEAHRHGVSVLTNSSHTNWDFASAFFFVSTLVTTVGYGHTTPISDGGKGFSIFFAALGVPFTMLLLAVVVQRLMIYLTDRPIQAVQERLGYSKRRVTQVHCLLMFLFTLIGFFLIPAAIFSAIEKDWTYLDAFYFCFISLSTIGLGDYVPGGQDNQTLQPLYKISVTFYLLCGLTVMLLLIQTSQKAIGLHFLTQIFNLPLADDDEEEDEELALNSTGAHPSLQLNGLKADPRPLAHPEPPSYNSISPSSDQ</sequence>
<dbReference type="PRINTS" id="PR01333">
    <property type="entry name" value="2POREKCHANEL"/>
</dbReference>
<gene>
    <name evidence="19" type="ORF">chiPu_0017339</name>
</gene>
<feature type="transmembrane region" description="Helical" evidence="17">
    <location>
        <begin position="226"/>
        <end position="246"/>
    </location>
</feature>
<evidence type="ECO:0000313" key="20">
    <source>
        <dbReference type="Proteomes" id="UP000287033"/>
    </source>
</evidence>
<dbReference type="SUPFAM" id="SSF81324">
    <property type="entry name" value="Voltage-gated potassium channels"/>
    <property type="match status" value="2"/>
</dbReference>
<keyword evidence="11" id="KW-0325">Glycoprotein</keyword>
<dbReference type="InterPro" id="IPR003280">
    <property type="entry name" value="2pore_dom_K_chnl"/>
</dbReference>
<feature type="transmembrane region" description="Helical" evidence="17">
    <location>
        <begin position="164"/>
        <end position="185"/>
    </location>
</feature>
<organism evidence="19 20">
    <name type="scientific">Chiloscyllium punctatum</name>
    <name type="common">Brownbanded bambooshark</name>
    <name type="synonym">Hemiscyllium punctatum</name>
    <dbReference type="NCBI Taxonomy" id="137246"/>
    <lineage>
        <taxon>Eukaryota</taxon>
        <taxon>Metazoa</taxon>
        <taxon>Chordata</taxon>
        <taxon>Craniata</taxon>
        <taxon>Vertebrata</taxon>
        <taxon>Chondrichthyes</taxon>
        <taxon>Elasmobranchii</taxon>
        <taxon>Galeomorphii</taxon>
        <taxon>Galeoidea</taxon>
        <taxon>Orectolobiformes</taxon>
        <taxon>Hemiscylliidae</taxon>
        <taxon>Chiloscyllium</taxon>
    </lineage>
</organism>
<dbReference type="EMBL" id="BEZZ01001265">
    <property type="protein sequence ID" value="GCC16774.1"/>
    <property type="molecule type" value="Genomic_DNA"/>
</dbReference>
<evidence type="ECO:0000256" key="14">
    <source>
        <dbReference type="PIRSR" id="PIRSR038061-1"/>
    </source>
</evidence>
<evidence type="ECO:0000256" key="16">
    <source>
        <dbReference type="SAM" id="MobiDB-lite"/>
    </source>
</evidence>
<keyword evidence="3 13" id="KW-0813">Transport</keyword>
<dbReference type="FunFam" id="1.10.287.70:FF:000360">
    <property type="entry name" value="Potassium two pore domain channel subfamily K member 6"/>
    <property type="match status" value="1"/>
</dbReference>
<dbReference type="GO" id="GO:0022841">
    <property type="term" value="F:potassium ion leak channel activity"/>
    <property type="evidence" value="ECO:0007669"/>
    <property type="project" value="TreeGrafter"/>
</dbReference>